<gene>
    <name evidence="2" type="ORF">E5162_13895</name>
</gene>
<evidence type="ECO:0000256" key="1">
    <source>
        <dbReference type="SAM" id="Phobius"/>
    </source>
</evidence>
<keyword evidence="1" id="KW-0812">Transmembrane</keyword>
<name>A0A4V3RYW2_9PROT</name>
<protein>
    <recommendedName>
        <fullName evidence="4">DUF4760 domain-containing protein</fullName>
    </recommendedName>
</protein>
<organism evidence="2 3">
    <name type="scientific">Marinicauda pacifica</name>
    <dbReference type="NCBI Taxonomy" id="1133559"/>
    <lineage>
        <taxon>Bacteria</taxon>
        <taxon>Pseudomonadati</taxon>
        <taxon>Pseudomonadota</taxon>
        <taxon>Alphaproteobacteria</taxon>
        <taxon>Maricaulales</taxon>
        <taxon>Maricaulaceae</taxon>
        <taxon>Marinicauda</taxon>
    </lineage>
</organism>
<evidence type="ECO:0000313" key="2">
    <source>
        <dbReference type="EMBL" id="TGY91709.1"/>
    </source>
</evidence>
<reference evidence="2 3" key="1">
    <citation type="journal article" date="2013" name="Int. J. Syst. Evol. Microbiol.">
        <title>Marinicauda pacifica gen. nov., sp. nov., a prosthecate alphaproteobacterium of the family Hyphomonadaceae isolated from deep seawater.</title>
        <authorList>
            <person name="Zhang X.Y."/>
            <person name="Li G.W."/>
            <person name="Wang C.S."/>
            <person name="Zhang Y.J."/>
            <person name="Xu X.W."/>
            <person name="Li H."/>
            <person name="Liu A."/>
            <person name="Liu C."/>
            <person name="Xie B.B."/>
            <person name="Qin Q.L."/>
            <person name="Xu Z."/>
            <person name="Chen X.L."/>
            <person name="Zhou B.C."/>
            <person name="Zhang Y.Z."/>
        </authorList>
    </citation>
    <scope>NUCLEOTIDE SEQUENCE [LARGE SCALE GENOMIC DNA]</scope>
    <source>
        <strain evidence="2 3">P-1 km-3</strain>
    </source>
</reference>
<feature type="transmembrane region" description="Helical" evidence="1">
    <location>
        <begin position="6"/>
        <end position="26"/>
    </location>
</feature>
<comment type="caution">
    <text evidence="2">The sequence shown here is derived from an EMBL/GenBank/DDBJ whole genome shotgun (WGS) entry which is preliminary data.</text>
</comment>
<dbReference type="EMBL" id="SRXV01000005">
    <property type="protein sequence ID" value="TGY91709.1"/>
    <property type="molecule type" value="Genomic_DNA"/>
</dbReference>
<dbReference type="Proteomes" id="UP000305451">
    <property type="component" value="Unassembled WGS sequence"/>
</dbReference>
<dbReference type="AlphaFoldDB" id="A0A4V3RYW2"/>
<dbReference type="OrthoDB" id="9789603at2"/>
<evidence type="ECO:0000313" key="3">
    <source>
        <dbReference type="Proteomes" id="UP000305451"/>
    </source>
</evidence>
<dbReference type="RefSeq" id="WP_135945886.1">
    <property type="nucleotide sequence ID" value="NZ_BMEI01000005.1"/>
</dbReference>
<evidence type="ECO:0008006" key="4">
    <source>
        <dbReference type="Google" id="ProtNLM"/>
    </source>
</evidence>
<keyword evidence="1" id="KW-1133">Transmembrane helix</keyword>
<keyword evidence="1" id="KW-0472">Membrane</keyword>
<sequence>MFGLETSMEAVVAFAALLVSLVVFLLQQRKMIQLRKQENYLSLELSSNEVFRYEAEYGARLEPFMEETRPGEWTPGPGDESVAGNFYLQCLNLFEIALRLRQEGGFDPKILGSWVIWFHATTQSWYFRAQWPELRENYTDVLRDVFDEPVERYDEFAGDEERRAYFFGHVAKVMDCKIVRKWLKDLERKS</sequence>
<proteinExistence type="predicted"/>
<accession>A0A4V3RYW2</accession>
<keyword evidence="3" id="KW-1185">Reference proteome</keyword>